<keyword evidence="6" id="KW-0256">Endoplasmic reticulum</keyword>
<protein>
    <recommendedName>
        <fullName evidence="16">Sterol O-acyltransferase 1</fullName>
    </recommendedName>
    <alternativeName>
        <fullName evidence="17">Acyl-coenzyme A:cholesterol acyltransferase 1</fullName>
    </alternativeName>
    <alternativeName>
        <fullName evidence="18">Cholesterol acyltransferase 1</fullName>
    </alternativeName>
</protein>
<reference evidence="21" key="1">
    <citation type="submission" date="2023-09" db="UniProtKB">
        <authorList>
            <consortium name="Ensembl"/>
        </authorList>
    </citation>
    <scope>IDENTIFICATION</scope>
</reference>
<name>A0A3B4FIL0_9CICH</name>
<dbReference type="GO" id="GO:0034736">
    <property type="term" value="F:cholesterol O-acyltransferase activity"/>
    <property type="evidence" value="ECO:0007669"/>
    <property type="project" value="TreeGrafter"/>
</dbReference>
<evidence type="ECO:0000256" key="19">
    <source>
        <dbReference type="ARBA" id="ARBA00048346"/>
    </source>
</evidence>
<feature type="transmembrane region" description="Helical" evidence="20">
    <location>
        <begin position="176"/>
        <end position="196"/>
    </location>
</feature>
<dbReference type="GO" id="GO:0005789">
    <property type="term" value="C:endoplasmic reticulum membrane"/>
    <property type="evidence" value="ECO:0007669"/>
    <property type="project" value="UniProtKB-SubCell"/>
</dbReference>
<comment type="catalytic activity">
    <reaction evidence="11">
        <text>cholesterol + hexadecanoyl-CoA = cholesteryl hexadecanoate + CoA</text>
        <dbReference type="Rhea" id="RHEA:42792"/>
        <dbReference type="ChEBI" id="CHEBI:3663"/>
        <dbReference type="ChEBI" id="CHEBI:16113"/>
        <dbReference type="ChEBI" id="CHEBI:57287"/>
        <dbReference type="ChEBI" id="CHEBI:57379"/>
    </reaction>
    <physiologicalReaction direction="left-to-right" evidence="11">
        <dbReference type="Rhea" id="RHEA:42793"/>
    </physiologicalReaction>
</comment>
<evidence type="ECO:0000256" key="15">
    <source>
        <dbReference type="ARBA" id="ARBA00037015"/>
    </source>
</evidence>
<comment type="similarity">
    <text evidence="2">Belongs to the membrane-bound acyltransferase family. Sterol o-acyltransferase subfamily.</text>
</comment>
<evidence type="ECO:0000256" key="5">
    <source>
        <dbReference type="ARBA" id="ARBA00022692"/>
    </source>
</evidence>
<evidence type="ECO:0000256" key="18">
    <source>
        <dbReference type="ARBA" id="ARBA00042375"/>
    </source>
</evidence>
<evidence type="ECO:0000256" key="4">
    <source>
        <dbReference type="ARBA" id="ARBA00022679"/>
    </source>
</evidence>
<evidence type="ECO:0000256" key="16">
    <source>
        <dbReference type="ARBA" id="ARBA00040378"/>
    </source>
</evidence>
<evidence type="ECO:0000256" key="1">
    <source>
        <dbReference type="ARBA" id="ARBA00004477"/>
    </source>
</evidence>
<comment type="catalytic activity">
    <reaction evidence="19">
        <text>octadecanoyl-CoA + cholesterol = cholesteryl octadecanoate + CoA</text>
        <dbReference type="Rhea" id="RHEA:42812"/>
        <dbReference type="ChEBI" id="CHEBI:16113"/>
        <dbReference type="ChEBI" id="CHEBI:57287"/>
        <dbReference type="ChEBI" id="CHEBI:57394"/>
        <dbReference type="ChEBI" id="CHEBI:82750"/>
    </reaction>
    <physiologicalReaction direction="left-to-right" evidence="19">
        <dbReference type="Rhea" id="RHEA:42813"/>
    </physiologicalReaction>
</comment>
<evidence type="ECO:0000256" key="6">
    <source>
        <dbReference type="ARBA" id="ARBA00022824"/>
    </source>
</evidence>
<evidence type="ECO:0000256" key="10">
    <source>
        <dbReference type="ARBA" id="ARBA00023315"/>
    </source>
</evidence>
<dbReference type="Pfam" id="PF03062">
    <property type="entry name" value="MBOAT"/>
    <property type="match status" value="1"/>
</dbReference>
<evidence type="ECO:0000256" key="3">
    <source>
        <dbReference type="ARBA" id="ARBA00022553"/>
    </source>
</evidence>
<dbReference type="GO" id="GO:0033344">
    <property type="term" value="P:cholesterol efflux"/>
    <property type="evidence" value="ECO:0007669"/>
    <property type="project" value="TreeGrafter"/>
</dbReference>
<evidence type="ECO:0000256" key="13">
    <source>
        <dbReference type="ARBA" id="ARBA00036867"/>
    </source>
</evidence>
<keyword evidence="3" id="KW-0597">Phosphoprotein</keyword>
<feature type="transmembrane region" description="Helical" evidence="20">
    <location>
        <begin position="309"/>
        <end position="333"/>
    </location>
</feature>
<evidence type="ECO:0000256" key="14">
    <source>
        <dbReference type="ARBA" id="ARBA00036957"/>
    </source>
</evidence>
<dbReference type="AlphaFoldDB" id="A0A3B4FIL0"/>
<keyword evidence="4" id="KW-0808">Transferase</keyword>
<feature type="transmembrane region" description="Helical" evidence="20">
    <location>
        <begin position="268"/>
        <end position="289"/>
    </location>
</feature>
<feature type="transmembrane region" description="Helical" evidence="20">
    <location>
        <begin position="139"/>
        <end position="164"/>
    </location>
</feature>
<sequence length="413" mass="48498">SIFCNLITISVSFSVAQYLKSDLMRQFDTQVNDFMDSLIEESTSLEPAPVPAVFSPPMSDKERSKLRHFRPPHGEGKLFVSRRSLLDELFEVNHIRTIYHMFIALLILFILSTLVVDFIDEGRLVLEFDLLVYAFGQFPLVVCTWICMFLSVLFIPYTLFYLWAQIHSGSHSHLRLYSLLFGTLFLLYQALGLGFLPTYTVVTNSFPPASCFIIILEQVRLMMKAHSFVRENVPRVLAWFPFTFIIRRCYLYFLFAPTLIYRDKYPRYCVLGCLFYAYYVFVRLCIPQFRSISLQLFDLRAMVLCVFNSILPGVLVLFLGFFAFLHCWLNAFAEMLRFADRMFYKDWWNSTSFANYYRTWNVVVHDWLYYYVYRDFLWVSGSSVDAAETVKAHNCKNAPAVFISLQFVQKCLK</sequence>
<evidence type="ECO:0000256" key="17">
    <source>
        <dbReference type="ARBA" id="ARBA00041634"/>
    </source>
</evidence>
<feature type="transmembrane region" description="Helical" evidence="20">
    <location>
        <begin position="98"/>
        <end position="119"/>
    </location>
</feature>
<evidence type="ECO:0000256" key="20">
    <source>
        <dbReference type="SAM" id="Phobius"/>
    </source>
</evidence>
<evidence type="ECO:0000256" key="7">
    <source>
        <dbReference type="ARBA" id="ARBA00022989"/>
    </source>
</evidence>
<keyword evidence="10" id="KW-0012">Acyltransferase</keyword>
<dbReference type="PANTHER" id="PTHR10408:SF6">
    <property type="entry name" value="STEROL O-ACYLTRANSFERASE 1"/>
    <property type="match status" value="1"/>
</dbReference>
<evidence type="ECO:0000256" key="8">
    <source>
        <dbReference type="ARBA" id="ARBA00023136"/>
    </source>
</evidence>
<organism evidence="21">
    <name type="scientific">Pundamilia nyererei</name>
    <dbReference type="NCBI Taxonomy" id="303518"/>
    <lineage>
        <taxon>Eukaryota</taxon>
        <taxon>Metazoa</taxon>
        <taxon>Chordata</taxon>
        <taxon>Craniata</taxon>
        <taxon>Vertebrata</taxon>
        <taxon>Euteleostomi</taxon>
        <taxon>Actinopterygii</taxon>
        <taxon>Neopterygii</taxon>
        <taxon>Teleostei</taxon>
        <taxon>Neoteleostei</taxon>
        <taxon>Acanthomorphata</taxon>
        <taxon>Ovalentaria</taxon>
        <taxon>Cichlomorphae</taxon>
        <taxon>Cichliformes</taxon>
        <taxon>Cichlidae</taxon>
        <taxon>African cichlids</taxon>
        <taxon>Pseudocrenilabrinae</taxon>
        <taxon>Haplochromini</taxon>
        <taxon>Pundamilia</taxon>
    </lineage>
</organism>
<evidence type="ECO:0000256" key="2">
    <source>
        <dbReference type="ARBA" id="ARBA00009010"/>
    </source>
</evidence>
<proteinExistence type="inferred from homology"/>
<accession>A0A3B4FIL0</accession>
<keyword evidence="9" id="KW-1015">Disulfide bond</keyword>
<comment type="subcellular location">
    <subcellularLocation>
        <location evidence="1">Endoplasmic reticulum membrane</location>
        <topology evidence="1">Multi-pass membrane protein</topology>
    </subcellularLocation>
</comment>
<keyword evidence="7 20" id="KW-1133">Transmembrane helix</keyword>
<comment type="catalytic activity">
    <reaction evidence="14">
        <text>(7Z)-octadecenoyl-CoA + cholesterol = cholesteryl (7Z)-octadecenoate + CoA</text>
        <dbReference type="Rhea" id="RHEA:64328"/>
        <dbReference type="ChEBI" id="CHEBI:16113"/>
        <dbReference type="ChEBI" id="CHEBI:57287"/>
        <dbReference type="ChEBI" id="CHEBI:152049"/>
        <dbReference type="ChEBI" id="CHEBI:152050"/>
    </reaction>
    <physiologicalReaction direction="left-to-right" evidence="14">
        <dbReference type="Rhea" id="RHEA:64329"/>
    </physiologicalReaction>
</comment>
<feature type="transmembrane region" description="Helical" evidence="20">
    <location>
        <begin position="236"/>
        <end position="256"/>
    </location>
</feature>
<evidence type="ECO:0000313" key="21">
    <source>
        <dbReference type="Ensembl" id="ENSPNYP00000010347.1"/>
    </source>
</evidence>
<dbReference type="GeneTree" id="ENSGT00950000183081"/>
<dbReference type="PANTHER" id="PTHR10408">
    <property type="entry name" value="STEROL O-ACYLTRANSFERASE"/>
    <property type="match status" value="1"/>
</dbReference>
<keyword evidence="8 20" id="KW-0472">Membrane</keyword>
<comment type="catalytic activity">
    <reaction evidence="13">
        <text>(9Z,12Z)-octadecadienoyl-CoA + cholesterol = cholesteryl (9Z,12Z)-octadecadienoate + CoA</text>
        <dbReference type="Rhea" id="RHEA:42796"/>
        <dbReference type="ChEBI" id="CHEBI:16113"/>
        <dbReference type="ChEBI" id="CHEBI:41509"/>
        <dbReference type="ChEBI" id="CHEBI:57287"/>
        <dbReference type="ChEBI" id="CHEBI:57383"/>
    </reaction>
    <physiologicalReaction direction="left-to-right" evidence="13">
        <dbReference type="Rhea" id="RHEA:42797"/>
    </physiologicalReaction>
</comment>
<dbReference type="GO" id="GO:0015485">
    <property type="term" value="F:cholesterol binding"/>
    <property type="evidence" value="ECO:0007669"/>
    <property type="project" value="TreeGrafter"/>
</dbReference>
<dbReference type="GO" id="GO:0008203">
    <property type="term" value="P:cholesterol metabolic process"/>
    <property type="evidence" value="ECO:0007669"/>
    <property type="project" value="TreeGrafter"/>
</dbReference>
<comment type="catalytic activity">
    <reaction evidence="15">
        <text>(9Z)-hexadecenoyl-CoA + cholesterol = cholesteryl (9Z)-hexadecenoate + CoA</text>
        <dbReference type="Rhea" id="RHEA:64320"/>
        <dbReference type="ChEBI" id="CHEBI:16113"/>
        <dbReference type="ChEBI" id="CHEBI:57287"/>
        <dbReference type="ChEBI" id="CHEBI:61540"/>
        <dbReference type="ChEBI" id="CHEBI:84323"/>
    </reaction>
    <physiologicalReaction direction="left-to-right" evidence="15">
        <dbReference type="Rhea" id="RHEA:64321"/>
    </physiologicalReaction>
</comment>
<dbReference type="InterPro" id="IPR004299">
    <property type="entry name" value="MBOAT_fam"/>
</dbReference>
<dbReference type="InterPro" id="IPR014371">
    <property type="entry name" value="Oat_ACAT_DAG_ARE"/>
</dbReference>
<evidence type="ECO:0000256" key="12">
    <source>
        <dbReference type="ARBA" id="ARBA00036418"/>
    </source>
</evidence>
<evidence type="ECO:0000256" key="11">
    <source>
        <dbReference type="ARBA" id="ARBA00036161"/>
    </source>
</evidence>
<comment type="catalytic activity">
    <reaction evidence="12">
        <text>(11Z)-octadecenoyl-CoA + cholesterol = cholesteryl (11Z)-octadecenoate + CoA</text>
        <dbReference type="Rhea" id="RHEA:64324"/>
        <dbReference type="ChEBI" id="CHEBI:16113"/>
        <dbReference type="ChEBI" id="CHEBI:57287"/>
        <dbReference type="ChEBI" id="CHEBI:75121"/>
        <dbReference type="ChEBI" id="CHEBI:88768"/>
    </reaction>
    <physiologicalReaction direction="left-to-right" evidence="12">
        <dbReference type="Rhea" id="RHEA:64325"/>
    </physiologicalReaction>
</comment>
<dbReference type="GO" id="GO:0000062">
    <property type="term" value="F:fatty-acyl-CoA binding"/>
    <property type="evidence" value="ECO:0007669"/>
    <property type="project" value="TreeGrafter"/>
</dbReference>
<dbReference type="Ensembl" id="ENSPNYT00000010602.1">
    <property type="protein sequence ID" value="ENSPNYP00000010347.1"/>
    <property type="gene ID" value="ENSPNYG00000007771.1"/>
</dbReference>
<keyword evidence="5 20" id="KW-0812">Transmembrane</keyword>
<evidence type="ECO:0000256" key="9">
    <source>
        <dbReference type="ARBA" id="ARBA00023157"/>
    </source>
</evidence>